<gene>
    <name evidence="1" type="ORF">ATANTOWER_020147</name>
</gene>
<protein>
    <submittedName>
        <fullName evidence="1">Uncharacterized protein</fullName>
    </submittedName>
</protein>
<proteinExistence type="predicted"/>
<reference evidence="1 2" key="1">
    <citation type="submission" date="2021-07" db="EMBL/GenBank/DDBJ databases">
        <authorList>
            <person name="Palmer J.M."/>
        </authorList>
    </citation>
    <scope>NUCLEOTIDE SEQUENCE [LARGE SCALE GENOMIC DNA]</scope>
    <source>
        <strain evidence="1 2">AT_MEX2019</strain>
        <tissue evidence="1">Muscle</tissue>
    </source>
</reference>
<accession>A0ABU7A7A5</accession>
<dbReference type="EMBL" id="JAHUTI010004254">
    <property type="protein sequence ID" value="MED6233981.1"/>
    <property type="molecule type" value="Genomic_DNA"/>
</dbReference>
<evidence type="ECO:0000313" key="1">
    <source>
        <dbReference type="EMBL" id="MED6233981.1"/>
    </source>
</evidence>
<comment type="caution">
    <text evidence="1">The sequence shown here is derived from an EMBL/GenBank/DDBJ whole genome shotgun (WGS) entry which is preliminary data.</text>
</comment>
<name>A0ABU7A7A5_9TELE</name>
<keyword evidence="2" id="KW-1185">Reference proteome</keyword>
<organism evidence="1 2">
    <name type="scientific">Ataeniobius toweri</name>
    <dbReference type="NCBI Taxonomy" id="208326"/>
    <lineage>
        <taxon>Eukaryota</taxon>
        <taxon>Metazoa</taxon>
        <taxon>Chordata</taxon>
        <taxon>Craniata</taxon>
        <taxon>Vertebrata</taxon>
        <taxon>Euteleostomi</taxon>
        <taxon>Actinopterygii</taxon>
        <taxon>Neopterygii</taxon>
        <taxon>Teleostei</taxon>
        <taxon>Neoteleostei</taxon>
        <taxon>Acanthomorphata</taxon>
        <taxon>Ovalentaria</taxon>
        <taxon>Atherinomorphae</taxon>
        <taxon>Cyprinodontiformes</taxon>
        <taxon>Goodeidae</taxon>
        <taxon>Ataeniobius</taxon>
    </lineage>
</organism>
<sequence length="97" mass="10317">MTGVSVSLSNPCTCLQLLPPACLFFPQRPKPLSVSSGCRGADKEINCCMHIAGIFLLALSADHVTPGLVGSKTTQILLLEDDKSKGSHGNCGKDWWC</sequence>
<evidence type="ECO:0000313" key="2">
    <source>
        <dbReference type="Proteomes" id="UP001345963"/>
    </source>
</evidence>
<dbReference type="Proteomes" id="UP001345963">
    <property type="component" value="Unassembled WGS sequence"/>
</dbReference>